<protein>
    <recommendedName>
        <fullName evidence="4">RING-type domain-containing protein</fullName>
    </recommendedName>
</protein>
<evidence type="ECO:0000313" key="3">
    <source>
        <dbReference type="Proteomes" id="UP000324748"/>
    </source>
</evidence>
<dbReference type="AlphaFoldDB" id="A0A5B0MBH1"/>
<comment type="caution">
    <text evidence="2">The sequence shown here is derived from an EMBL/GenBank/DDBJ whole genome shotgun (WGS) entry which is preliminary data.</text>
</comment>
<gene>
    <name evidence="2" type="ORF">PGT21_008654</name>
</gene>
<proteinExistence type="predicted"/>
<dbReference type="OrthoDB" id="2511559at2759"/>
<evidence type="ECO:0000313" key="2">
    <source>
        <dbReference type="EMBL" id="KAA1073328.1"/>
    </source>
</evidence>
<dbReference type="Proteomes" id="UP000324748">
    <property type="component" value="Unassembled WGS sequence"/>
</dbReference>
<evidence type="ECO:0008006" key="4">
    <source>
        <dbReference type="Google" id="ProtNLM"/>
    </source>
</evidence>
<sequence>MISWLLFLMMLGSQAGMGSSQGSGRRVIEMEEISPNSCLLEGSTSSSSLPHELHDHRINIDPSNQGTQIDPSYPGYRSLTDSLAGKYDHLDHESNSACPKCTKDLTLLDEESKMIPWKKFEDCKHIYHTGCLPAGYQRKALKICPSCLKLRARLAREARVHASQSEEIAAEEEEEHQDLMRRTATIGVAIGGAVGAMTLFKFAMDSM</sequence>
<keyword evidence="1" id="KW-0732">Signal</keyword>
<feature type="signal peptide" evidence="1">
    <location>
        <begin position="1"/>
        <end position="20"/>
    </location>
</feature>
<keyword evidence="3" id="KW-1185">Reference proteome</keyword>
<dbReference type="EMBL" id="VSWC01000158">
    <property type="protein sequence ID" value="KAA1073328.1"/>
    <property type="molecule type" value="Genomic_DNA"/>
</dbReference>
<reference evidence="2 3" key="1">
    <citation type="submission" date="2019-05" db="EMBL/GenBank/DDBJ databases">
        <title>Emergence of the Ug99 lineage of the wheat stem rust pathogen through somatic hybridization.</title>
        <authorList>
            <person name="Li F."/>
            <person name="Upadhyaya N.M."/>
            <person name="Sperschneider J."/>
            <person name="Matny O."/>
            <person name="Nguyen-Phuc H."/>
            <person name="Mago R."/>
            <person name="Raley C."/>
            <person name="Miller M.E."/>
            <person name="Silverstein K.A.T."/>
            <person name="Henningsen E."/>
            <person name="Hirsch C.D."/>
            <person name="Visser B."/>
            <person name="Pretorius Z.A."/>
            <person name="Steffenson B.J."/>
            <person name="Schwessinger B."/>
            <person name="Dodds P.N."/>
            <person name="Figueroa M."/>
        </authorList>
    </citation>
    <scope>NUCLEOTIDE SEQUENCE [LARGE SCALE GENOMIC DNA]</scope>
    <source>
        <strain evidence="2">21-0</strain>
    </source>
</reference>
<evidence type="ECO:0000256" key="1">
    <source>
        <dbReference type="SAM" id="SignalP"/>
    </source>
</evidence>
<name>A0A5B0MBH1_PUCGR</name>
<feature type="chain" id="PRO_5023082581" description="RING-type domain-containing protein" evidence="1">
    <location>
        <begin position="21"/>
        <end position="207"/>
    </location>
</feature>
<accession>A0A5B0MBH1</accession>
<organism evidence="2 3">
    <name type="scientific">Puccinia graminis f. sp. tritici</name>
    <dbReference type="NCBI Taxonomy" id="56615"/>
    <lineage>
        <taxon>Eukaryota</taxon>
        <taxon>Fungi</taxon>
        <taxon>Dikarya</taxon>
        <taxon>Basidiomycota</taxon>
        <taxon>Pucciniomycotina</taxon>
        <taxon>Pucciniomycetes</taxon>
        <taxon>Pucciniales</taxon>
        <taxon>Pucciniaceae</taxon>
        <taxon>Puccinia</taxon>
    </lineage>
</organism>